<sequence length="333" mass="37819">MTLHCAHNYAQMLEHTMYLCSRWAARVKSKKSASEIVLSISPIEELPTEILMLIFEEYCDNWSPADKTSLPQLCLSQVNRQWRSIAVSLASLWTKLAITPQFSSYIVSVYLKRSQQLPLDLDLDLRYEATDDFKRDRVLTIWKAVKSSADRWRRLTLQLGPQDASAVSEDLRELGAPLLEELEITSSSHVSGITTILDCGAPSLRHLRLIGMSLQRFGPALNQLTKLDLTTNCPMQFTVFKGLCQKMVKLEELTLRSRVVEAWPLYPSKDEIIPLPALKVLKVSDRRWPLFIPLLSISAPALHTLSLYDLVAHDLPDTFMEPQLRDTTPRSAT</sequence>
<organism evidence="2 3">
    <name type="scientific">Agrocybe chaxingu</name>
    <dbReference type="NCBI Taxonomy" id="84603"/>
    <lineage>
        <taxon>Eukaryota</taxon>
        <taxon>Fungi</taxon>
        <taxon>Dikarya</taxon>
        <taxon>Basidiomycota</taxon>
        <taxon>Agaricomycotina</taxon>
        <taxon>Agaricomycetes</taxon>
        <taxon>Agaricomycetidae</taxon>
        <taxon>Agaricales</taxon>
        <taxon>Agaricineae</taxon>
        <taxon>Strophariaceae</taxon>
        <taxon>Agrocybe</taxon>
    </lineage>
</organism>
<dbReference type="Proteomes" id="UP001148786">
    <property type="component" value="Unassembled WGS sequence"/>
</dbReference>
<reference evidence="2" key="1">
    <citation type="submission" date="2022-07" db="EMBL/GenBank/DDBJ databases">
        <title>Genome Sequence of Agrocybe chaxingu.</title>
        <authorList>
            <person name="Buettner E."/>
        </authorList>
    </citation>
    <scope>NUCLEOTIDE SEQUENCE</scope>
    <source>
        <strain evidence="2">MP-N11</strain>
    </source>
</reference>
<evidence type="ECO:0000259" key="1">
    <source>
        <dbReference type="Pfam" id="PF12937"/>
    </source>
</evidence>
<protein>
    <recommendedName>
        <fullName evidence="1">F-box domain-containing protein</fullName>
    </recommendedName>
</protein>
<dbReference type="Gene3D" id="3.80.10.10">
    <property type="entry name" value="Ribonuclease Inhibitor"/>
    <property type="match status" value="1"/>
</dbReference>
<evidence type="ECO:0000313" key="2">
    <source>
        <dbReference type="EMBL" id="KAJ3497620.1"/>
    </source>
</evidence>
<accession>A0A9W8JP26</accession>
<keyword evidence="3" id="KW-1185">Reference proteome</keyword>
<proteinExistence type="predicted"/>
<dbReference type="Gene3D" id="1.20.1280.50">
    <property type="match status" value="1"/>
</dbReference>
<gene>
    <name evidence="2" type="ORF">NLJ89_g10325</name>
</gene>
<dbReference type="EMBL" id="JANKHO010001851">
    <property type="protein sequence ID" value="KAJ3497620.1"/>
    <property type="molecule type" value="Genomic_DNA"/>
</dbReference>
<dbReference type="InterPro" id="IPR032675">
    <property type="entry name" value="LRR_dom_sf"/>
</dbReference>
<dbReference type="OrthoDB" id="2973282at2759"/>
<evidence type="ECO:0000313" key="3">
    <source>
        <dbReference type="Proteomes" id="UP001148786"/>
    </source>
</evidence>
<dbReference type="InterPro" id="IPR001810">
    <property type="entry name" value="F-box_dom"/>
</dbReference>
<comment type="caution">
    <text evidence="2">The sequence shown here is derived from an EMBL/GenBank/DDBJ whole genome shotgun (WGS) entry which is preliminary data.</text>
</comment>
<dbReference type="SUPFAM" id="SSF52058">
    <property type="entry name" value="L domain-like"/>
    <property type="match status" value="1"/>
</dbReference>
<dbReference type="Pfam" id="PF12937">
    <property type="entry name" value="F-box-like"/>
    <property type="match status" value="1"/>
</dbReference>
<feature type="domain" description="F-box" evidence="1">
    <location>
        <begin position="43"/>
        <end position="98"/>
    </location>
</feature>
<dbReference type="AlphaFoldDB" id="A0A9W8JP26"/>
<name>A0A9W8JP26_9AGAR</name>